<evidence type="ECO:0000313" key="7">
    <source>
        <dbReference type="EMBL" id="CAJ1819245.1"/>
    </source>
</evidence>
<dbReference type="Proteomes" id="UP001189624">
    <property type="component" value="Chromosome 1"/>
</dbReference>
<dbReference type="GO" id="GO:0005576">
    <property type="term" value="C:extracellular region"/>
    <property type="evidence" value="ECO:0007669"/>
    <property type="project" value="UniProtKB-SubCell"/>
</dbReference>
<evidence type="ECO:0000256" key="2">
    <source>
        <dbReference type="ARBA" id="ARBA00005581"/>
    </source>
</evidence>
<dbReference type="GO" id="GO:0060320">
    <property type="term" value="P:rejection of self pollen"/>
    <property type="evidence" value="ECO:0007669"/>
    <property type="project" value="UniProtKB-KW"/>
</dbReference>
<evidence type="ECO:0000256" key="5">
    <source>
        <dbReference type="ARBA" id="ARBA00022729"/>
    </source>
</evidence>
<sequence length="163" mass="18437">MSVFAKSVLLLLVFTFASAKRITVRIINTLEGKEDLHLHCRSKQDDLGLHLLRLSAKNGMALVKVTNSLDGNLDLAVFCERLAIEPYVIRPGTYYDLIDTHANNAFEIMPLFFCFFQWKGAFHNFDLCLASGEDGDCQQCHWLITEDGPCRYQGANKTCVSWT</sequence>
<dbReference type="AlphaFoldDB" id="A0AA86RMB6"/>
<dbReference type="Gramene" id="rna-AYBTSS11_LOCUS1102">
    <property type="protein sequence ID" value="CAJ1819245.1"/>
    <property type="gene ID" value="gene-AYBTSS11_LOCUS1102"/>
</dbReference>
<keyword evidence="3 6" id="KW-0713">Self-incompatibility</keyword>
<gene>
    <name evidence="7" type="ORF">AYBTSS11_LOCUS1102</name>
</gene>
<dbReference type="PANTHER" id="PTHR31232">
    <property type="match status" value="1"/>
</dbReference>
<name>A0AA86RMB6_9FABA</name>
<keyword evidence="4 6" id="KW-0964">Secreted</keyword>
<evidence type="ECO:0000256" key="4">
    <source>
        <dbReference type="ARBA" id="ARBA00022525"/>
    </source>
</evidence>
<evidence type="ECO:0000256" key="3">
    <source>
        <dbReference type="ARBA" id="ARBA00022471"/>
    </source>
</evidence>
<dbReference type="PANTHER" id="PTHR31232:SF131">
    <property type="entry name" value="PLANT SELF-INCOMPATIBILITY PROTEIN S1 FAMILY"/>
    <property type="match status" value="1"/>
</dbReference>
<evidence type="ECO:0000313" key="8">
    <source>
        <dbReference type="Proteomes" id="UP001189624"/>
    </source>
</evidence>
<dbReference type="InterPro" id="IPR010264">
    <property type="entry name" value="Self-incomp_S1"/>
</dbReference>
<evidence type="ECO:0000256" key="6">
    <source>
        <dbReference type="RuleBase" id="RU367044"/>
    </source>
</evidence>
<reference evidence="7" key="1">
    <citation type="submission" date="2023-10" db="EMBL/GenBank/DDBJ databases">
        <authorList>
            <person name="Domelevo Entfellner J.-B."/>
        </authorList>
    </citation>
    <scope>NUCLEOTIDE SEQUENCE</scope>
</reference>
<comment type="similarity">
    <text evidence="2 6">Belongs to the plant self-incompatibility (S1) protein family.</text>
</comment>
<comment type="subcellular location">
    <subcellularLocation>
        <location evidence="1 6">Secreted</location>
    </subcellularLocation>
</comment>
<proteinExistence type="inferred from homology"/>
<dbReference type="Pfam" id="PF05938">
    <property type="entry name" value="Self-incomp_S1"/>
    <property type="match status" value="2"/>
</dbReference>
<protein>
    <recommendedName>
        <fullName evidence="6">S-protein homolog</fullName>
    </recommendedName>
</protein>
<keyword evidence="8" id="KW-1185">Reference proteome</keyword>
<organism evidence="7 8">
    <name type="scientific">Sphenostylis stenocarpa</name>
    <dbReference type="NCBI Taxonomy" id="92480"/>
    <lineage>
        <taxon>Eukaryota</taxon>
        <taxon>Viridiplantae</taxon>
        <taxon>Streptophyta</taxon>
        <taxon>Embryophyta</taxon>
        <taxon>Tracheophyta</taxon>
        <taxon>Spermatophyta</taxon>
        <taxon>Magnoliopsida</taxon>
        <taxon>eudicotyledons</taxon>
        <taxon>Gunneridae</taxon>
        <taxon>Pentapetalae</taxon>
        <taxon>rosids</taxon>
        <taxon>fabids</taxon>
        <taxon>Fabales</taxon>
        <taxon>Fabaceae</taxon>
        <taxon>Papilionoideae</taxon>
        <taxon>50 kb inversion clade</taxon>
        <taxon>NPAAA clade</taxon>
        <taxon>indigoferoid/millettioid clade</taxon>
        <taxon>Phaseoleae</taxon>
        <taxon>Sphenostylis</taxon>
    </lineage>
</organism>
<accession>A0AA86RMB6</accession>
<dbReference type="EMBL" id="OY731398">
    <property type="protein sequence ID" value="CAJ1819245.1"/>
    <property type="molecule type" value="Genomic_DNA"/>
</dbReference>
<feature type="chain" id="PRO_5041514428" description="S-protein homolog" evidence="6">
    <location>
        <begin position="20"/>
        <end position="163"/>
    </location>
</feature>
<feature type="signal peptide" evidence="6">
    <location>
        <begin position="1"/>
        <end position="19"/>
    </location>
</feature>
<keyword evidence="5 6" id="KW-0732">Signal</keyword>
<evidence type="ECO:0000256" key="1">
    <source>
        <dbReference type="ARBA" id="ARBA00004613"/>
    </source>
</evidence>